<keyword evidence="1" id="KW-1133">Transmembrane helix</keyword>
<evidence type="ECO:0000313" key="3">
    <source>
        <dbReference type="Proteomes" id="UP000031737"/>
    </source>
</evidence>
<comment type="caution">
    <text evidence="2">The sequence shown here is derived from an EMBL/GenBank/DDBJ whole genome shotgun (WGS) entry which is preliminary data.</text>
</comment>
<keyword evidence="1" id="KW-0812">Transmembrane</keyword>
<keyword evidence="1" id="KW-0472">Membrane</keyword>
<dbReference type="VEuPathDB" id="TriTrypDB:TRSC58_05932"/>
<keyword evidence="3" id="KW-1185">Reference proteome</keyword>
<name>A0A061IWW9_TRYRA</name>
<evidence type="ECO:0000313" key="2">
    <source>
        <dbReference type="EMBL" id="ESL06396.1"/>
    </source>
</evidence>
<gene>
    <name evidence="2" type="ORF">TRSC58_05932</name>
</gene>
<dbReference type="OrthoDB" id="245160at2759"/>
<proteinExistence type="predicted"/>
<sequence length="232" mass="25233">MPGVFQKWCFSVYLFLGYLISLGKFHTLKCLYSLLFFRLRVMFIGRWVYSKGQTVDSLSRSRLWQKRGSKEADAVATTSYGCILFLKDDVVNCFSAGGGELPSSSVEGDLLNSVMQWACGGWSQRGEGSEGLARTVSLFSPCTSSGPSSVVERCVGDPCSFGVIAGFVCRYTHSENDAHAVDGGAAGGGNLHRESCGNGLSWEWGELINCTTISQLQLYLDSPLPVKSMREA</sequence>
<accession>A0A061IWW9</accession>
<reference evidence="2 3" key="1">
    <citation type="submission" date="2013-07" db="EMBL/GenBank/DDBJ databases">
        <authorList>
            <person name="Stoco P.H."/>
            <person name="Wagner G."/>
            <person name="Gerber A."/>
            <person name="Zaha A."/>
            <person name="Thompson C."/>
            <person name="Bartholomeu D.C."/>
            <person name="Luckemeyer D.D."/>
            <person name="Bahia D."/>
            <person name="Loreto E."/>
            <person name="Prestes E.B."/>
            <person name="Lima F.M."/>
            <person name="Rodrigues-Luiz G."/>
            <person name="Vallejo G.A."/>
            <person name="Filho J.F."/>
            <person name="Monteiro K.M."/>
            <person name="Tyler K.M."/>
            <person name="de Almeida L.G."/>
            <person name="Ortiz M.F."/>
            <person name="Siervo M.A."/>
            <person name="de Moraes M.H."/>
            <person name="Cunha O.L."/>
            <person name="Mendonca-Neto R."/>
            <person name="Silva R."/>
            <person name="Teixeira S.M."/>
            <person name="Murta S.M."/>
            <person name="Sincero T.C."/>
            <person name="Mendes T.A."/>
            <person name="Urmenyi T.P."/>
            <person name="Silva V.G."/>
            <person name="da Rocha W.D."/>
            <person name="Andersson B."/>
            <person name="Romanha A.J."/>
            <person name="Steindel M."/>
            <person name="de Vasconcelos A.T."/>
            <person name="Grisard E.C."/>
        </authorList>
    </citation>
    <scope>NUCLEOTIDE SEQUENCE [LARGE SCALE GENOMIC DNA]</scope>
    <source>
        <strain evidence="2 3">SC58</strain>
    </source>
</reference>
<dbReference type="Proteomes" id="UP000031737">
    <property type="component" value="Unassembled WGS sequence"/>
</dbReference>
<dbReference type="EMBL" id="AUPL01005932">
    <property type="protein sequence ID" value="ESL06396.1"/>
    <property type="molecule type" value="Genomic_DNA"/>
</dbReference>
<dbReference type="AlphaFoldDB" id="A0A061IWW9"/>
<feature type="transmembrane region" description="Helical" evidence="1">
    <location>
        <begin position="12"/>
        <end position="37"/>
    </location>
</feature>
<evidence type="ECO:0000256" key="1">
    <source>
        <dbReference type="SAM" id="Phobius"/>
    </source>
</evidence>
<protein>
    <submittedName>
        <fullName evidence="2">Uncharacterized protein</fullName>
    </submittedName>
</protein>
<organism evidence="2 3">
    <name type="scientific">Trypanosoma rangeli SC58</name>
    <dbReference type="NCBI Taxonomy" id="429131"/>
    <lineage>
        <taxon>Eukaryota</taxon>
        <taxon>Discoba</taxon>
        <taxon>Euglenozoa</taxon>
        <taxon>Kinetoplastea</taxon>
        <taxon>Metakinetoplastina</taxon>
        <taxon>Trypanosomatida</taxon>
        <taxon>Trypanosomatidae</taxon>
        <taxon>Trypanosoma</taxon>
        <taxon>Herpetosoma</taxon>
    </lineage>
</organism>